<evidence type="ECO:0000313" key="3">
    <source>
        <dbReference type="Proteomes" id="UP001642540"/>
    </source>
</evidence>
<organism evidence="2 3">
    <name type="scientific">Orchesella dallaii</name>
    <dbReference type="NCBI Taxonomy" id="48710"/>
    <lineage>
        <taxon>Eukaryota</taxon>
        <taxon>Metazoa</taxon>
        <taxon>Ecdysozoa</taxon>
        <taxon>Arthropoda</taxon>
        <taxon>Hexapoda</taxon>
        <taxon>Collembola</taxon>
        <taxon>Entomobryomorpha</taxon>
        <taxon>Entomobryoidea</taxon>
        <taxon>Orchesellidae</taxon>
        <taxon>Orchesellinae</taxon>
        <taxon>Orchesella</taxon>
    </lineage>
</organism>
<evidence type="ECO:0000313" key="2">
    <source>
        <dbReference type="EMBL" id="CAL8068729.1"/>
    </source>
</evidence>
<feature type="signal peptide" evidence="1">
    <location>
        <begin position="1"/>
        <end position="19"/>
    </location>
</feature>
<feature type="chain" id="PRO_5047042849" evidence="1">
    <location>
        <begin position="20"/>
        <end position="337"/>
    </location>
</feature>
<reference evidence="2 3" key="1">
    <citation type="submission" date="2024-08" db="EMBL/GenBank/DDBJ databases">
        <authorList>
            <person name="Cucini C."/>
            <person name="Frati F."/>
        </authorList>
    </citation>
    <scope>NUCLEOTIDE SEQUENCE [LARGE SCALE GENOMIC DNA]</scope>
</reference>
<gene>
    <name evidence="2" type="ORF">ODALV1_LOCUS432</name>
</gene>
<evidence type="ECO:0000256" key="1">
    <source>
        <dbReference type="SAM" id="SignalP"/>
    </source>
</evidence>
<protein>
    <submittedName>
        <fullName evidence="2">Uncharacterized protein</fullName>
    </submittedName>
</protein>
<keyword evidence="1" id="KW-0732">Signal</keyword>
<sequence length="337" mass="39453">MNKMWIFGIFFLTVQCVFGSYGPWEDIKKSYEGFEYDREFAEAEQLAFQEGCAGIAEATDGLCFDDCMFRMKYRITRYGESPIMRIEKYETVNYLEGYVLKTTGRPTEFGRSEILNKALHESIVTCASDFTVSYSGAKPDSYWEHDRDLCVKYMNEEDKENLKKMLDCAKNAIKSSSIRYGVWEDIKKSYQGYQFDKEGTEVQHRGFQRKCLNLTGATDGICYDDCMLRISYRLIHYRREEPVIWISKYRGVDTLESSVLYLDRKWNAKYYRTETANEALHQRIGTCDKEMEVSFPEGRPSSFDDEYENLCVVFMNVEEKEKLKGMIDCVKNVLKSD</sequence>
<dbReference type="EMBL" id="CAXLJM020000002">
    <property type="protein sequence ID" value="CAL8068729.1"/>
    <property type="molecule type" value="Genomic_DNA"/>
</dbReference>
<name>A0ABP1PKE0_9HEXA</name>
<accession>A0ABP1PKE0</accession>
<proteinExistence type="predicted"/>
<dbReference type="Proteomes" id="UP001642540">
    <property type="component" value="Unassembled WGS sequence"/>
</dbReference>
<comment type="caution">
    <text evidence="2">The sequence shown here is derived from an EMBL/GenBank/DDBJ whole genome shotgun (WGS) entry which is preliminary data.</text>
</comment>
<keyword evidence="3" id="KW-1185">Reference proteome</keyword>